<gene>
    <name evidence="2" type="ORF">MELLADRAFT_102996</name>
</gene>
<dbReference type="KEGG" id="mlr:MELLADRAFT_102996"/>
<keyword evidence="3" id="KW-1185">Reference proteome</keyword>
<feature type="chain" id="PRO_5003320689" description="Secreted protein" evidence="1">
    <location>
        <begin position="29"/>
        <end position="1715"/>
    </location>
</feature>
<evidence type="ECO:0008006" key="4">
    <source>
        <dbReference type="Google" id="ProtNLM"/>
    </source>
</evidence>
<protein>
    <recommendedName>
        <fullName evidence="4">Secreted protein</fullName>
    </recommendedName>
</protein>
<evidence type="ECO:0000313" key="2">
    <source>
        <dbReference type="EMBL" id="EGG10827.1"/>
    </source>
</evidence>
<dbReference type="GeneID" id="18921837"/>
<evidence type="ECO:0000256" key="1">
    <source>
        <dbReference type="SAM" id="SignalP"/>
    </source>
</evidence>
<proteinExistence type="predicted"/>
<reference evidence="3" key="1">
    <citation type="journal article" date="2011" name="Proc. Natl. Acad. Sci. U.S.A.">
        <title>Obligate biotrophy features unraveled by the genomic analysis of rust fungi.</title>
        <authorList>
            <person name="Duplessis S."/>
            <person name="Cuomo C.A."/>
            <person name="Lin Y.-C."/>
            <person name="Aerts A."/>
            <person name="Tisserant E."/>
            <person name="Veneault-Fourrey C."/>
            <person name="Joly D.L."/>
            <person name="Hacquard S."/>
            <person name="Amselem J."/>
            <person name="Cantarel B.L."/>
            <person name="Chiu R."/>
            <person name="Coutinho P.M."/>
            <person name="Feau N."/>
            <person name="Field M."/>
            <person name="Frey P."/>
            <person name="Gelhaye E."/>
            <person name="Goldberg J."/>
            <person name="Grabherr M.G."/>
            <person name="Kodira C.D."/>
            <person name="Kohler A."/>
            <person name="Kuees U."/>
            <person name="Lindquist E.A."/>
            <person name="Lucas S.M."/>
            <person name="Mago R."/>
            <person name="Mauceli E."/>
            <person name="Morin E."/>
            <person name="Murat C."/>
            <person name="Pangilinan J.L."/>
            <person name="Park R."/>
            <person name="Pearson M."/>
            <person name="Quesneville H."/>
            <person name="Rouhier N."/>
            <person name="Sakthikumar S."/>
            <person name="Salamov A.A."/>
            <person name="Schmutz J."/>
            <person name="Selles B."/>
            <person name="Shapiro H."/>
            <person name="Tanguay P."/>
            <person name="Tuskan G.A."/>
            <person name="Henrissat B."/>
            <person name="Van de Peer Y."/>
            <person name="Rouze P."/>
            <person name="Ellis J.G."/>
            <person name="Dodds P.N."/>
            <person name="Schein J.E."/>
            <person name="Zhong S."/>
            <person name="Hamelin R.C."/>
            <person name="Grigoriev I.V."/>
            <person name="Szabo L.J."/>
            <person name="Martin F."/>
        </authorList>
    </citation>
    <scope>NUCLEOTIDE SEQUENCE [LARGE SCALE GENOMIC DNA]</scope>
    <source>
        <strain evidence="3">98AG31 / pathotype 3-4-7</strain>
    </source>
</reference>
<dbReference type="EMBL" id="GL883094">
    <property type="protein sequence ID" value="EGG10827.1"/>
    <property type="molecule type" value="Genomic_DNA"/>
</dbReference>
<feature type="signal peptide" evidence="1">
    <location>
        <begin position="1"/>
        <end position="28"/>
    </location>
</feature>
<accession>F4RA78</accession>
<dbReference type="RefSeq" id="XP_007406296.1">
    <property type="nucleotide sequence ID" value="XM_007406234.1"/>
</dbReference>
<evidence type="ECO:0000313" key="3">
    <source>
        <dbReference type="Proteomes" id="UP000001072"/>
    </source>
</evidence>
<dbReference type="HOGENOM" id="CLU_240449_0_0_1"/>
<sequence length="1715" mass="196077">MSHKISKNMMWKIFWKTFLLMTSSSVSGLQSKISPLSTEQWHEAGDMGLGGSVLPDVDWFQLHTPPSQDPLQFHELNHNECKKPITCYASSHGISQINDQNKHFSDFEEGYQGYESSQVGSLYNDLDTYWNTHDQLGMSPQPAQLDSVLAKPLWEGEKNEQQSQDMIYEFPTSDIDHYGFVDTAKETFHPHKKAKITGHDIHENSKNQGPIAESCMYLNTPQYDPYISPHYLQASISQEPSTLGYLLEDPAERIGMEKILQKSQEHPDFSNTDLSSFLHPSQVNFDPHKRVESTFSSIIDRHEHSLPGKGSHLLDSVLKQPDTVNDLIKKLSNLDDKNKFFQDSQAGPYESSSSHINLYGPLDNSQFDLWPHQKFEPACTTIDEIVRPMNENTPDLSFLPQNCFQEAVSSELSALTGCIQEPSYAVNNIPSVQLWMENYHMGLEYLHRNPYSKPADLDVRLSHNGSPKHKEEENVTSLLQGDYSPLHLIDLHIPQAHTSPSAKDFGAAQFVEQMNIHPDMTSIPTSSTNMGKSDTMRTEEEFKPRHSVSVLGFEFAEKSMTPGCSTRVTSNRLILALQRIGAFLVNNSPSLCYETTVWFESLRKEMIQKNHPKQSSVEQIDRAIKISHLKITMCFMGLIGVFANNGGDQFSLETILKEGWQFIKLHFEGWRNLNVNNKNENQAKRTDFNKDDWKDPVLWFHYLSLLGRLADLAVDSMYHLIKKWDDQRTTSKINVKHLSWYHAEIKTFHDSHLRYTHGGFYGRGEIRNIAFKGVKLSGNYAKSPAGVKEGSWYTIYKFLSHSAQFHSSVGFDMCQEVHTFFVSLLDHIIKSYKEVHDYHITSAVKGSRAKETSSNRRPNDENIGKIVKVISMAEYRVTVGFIGLVRVLYQNELPVVTLRLVLKSAWEFLKGIFSQWKDFQFEKNLPQNLNRQSLNKHRIKLDYTDPNELFNVLWQFQAVSKNPVPLHCLPRLFKSWNNDLANFKKLYPNNFNFEIKALLGETPSSWSKLFEDMEAFTTWNMYETNTGNDLIRNPSKMVAKTQFVQDSEAEQYEASSSQTNLHGLFDDSHSNLTPHKESEPVCSTIDEIVIPMNENTPNLSFLPQNCFQEAVSRELSALPSSIQDPSYAVTNSPSVGIWMENHHMGLENSHRSPYSKPADLDGILLHKGSPKQKEKGNDISVLQSDPSPSDLIDLCIPEAVGHSYSSAKDLGPTQLVEGIDIHPDMPSMSKSSANMSNDDQIRITERCESRHPASVISLEFAEKLMSPGYSSVTSNQLILVLQQIGAFMVNSSPGLCYETIVWFESLRKDMIQNNNQEKLAVDLIDLAIRLAHLKITMSFLGLIGVFANNGGDQFSLETILKEGWQFIKLHFEGWRNLNVNSKNENQAKRIDFKKDDWKDPILWFHYLSLLGRHADLAVDSMYHLMNEWDEQRTTSKINVNHLLWYHAEIKTFHDSHLKYTHGGFYGRGEIRNIAFKGVKLSGKYATSPAGVKEGSWYTIYKFLSNSAQFHSSVGFDMCQEVHTFFVTLLDNILKFHKDIHGYDITSAVKGPRAKKTSSHRKPNDENFEKIVKVISMAEYRVTVGFIGLVRVLYQNELPVVTLRLVIKSAWEFLKGIFSQWEDFQFKENIPQNLNRQGMIKHRIALDYTDPNELFNVLWQFRVVATNPVPLQCLPHLLKSWNIDLANLKKLHPNNFNFEIKNLLGETPSSWSRLFK</sequence>
<dbReference type="VEuPathDB" id="FungiDB:MELLADRAFT_102996"/>
<dbReference type="InParanoid" id="F4RA78"/>
<name>F4RA78_MELLP</name>
<keyword evidence="1" id="KW-0732">Signal</keyword>
<dbReference type="Proteomes" id="UP000001072">
    <property type="component" value="Unassembled WGS sequence"/>
</dbReference>
<organism evidence="3">
    <name type="scientific">Melampsora larici-populina (strain 98AG31 / pathotype 3-4-7)</name>
    <name type="common">Poplar leaf rust fungus</name>
    <dbReference type="NCBI Taxonomy" id="747676"/>
    <lineage>
        <taxon>Eukaryota</taxon>
        <taxon>Fungi</taxon>
        <taxon>Dikarya</taxon>
        <taxon>Basidiomycota</taxon>
        <taxon>Pucciniomycotina</taxon>
        <taxon>Pucciniomycetes</taxon>
        <taxon>Pucciniales</taxon>
        <taxon>Melampsoraceae</taxon>
        <taxon>Melampsora</taxon>
    </lineage>
</organism>